<evidence type="ECO:0008006" key="4">
    <source>
        <dbReference type="Google" id="ProtNLM"/>
    </source>
</evidence>
<reference evidence="3" key="1">
    <citation type="journal article" date="2019" name="Int. J. Syst. Evol. Microbiol.">
        <title>The Global Catalogue of Microorganisms (GCM) 10K type strain sequencing project: providing services to taxonomists for standard genome sequencing and annotation.</title>
        <authorList>
            <consortium name="The Broad Institute Genomics Platform"/>
            <consortium name="The Broad Institute Genome Sequencing Center for Infectious Disease"/>
            <person name="Wu L."/>
            <person name="Ma J."/>
        </authorList>
    </citation>
    <scope>NUCLEOTIDE SEQUENCE [LARGE SCALE GENOMIC DNA]</scope>
    <source>
        <strain evidence="3">KCTC 13193</strain>
    </source>
</reference>
<proteinExistence type="predicted"/>
<sequence>MIKNIVWIIIILLLFIGTSGPVILIFDNPMSIYIWYVIMGALSIIWFIYGVNHVPFLAGKKKK</sequence>
<feature type="transmembrane region" description="Helical" evidence="1">
    <location>
        <begin position="5"/>
        <end position="26"/>
    </location>
</feature>
<comment type="caution">
    <text evidence="2">The sequence shown here is derived from an EMBL/GenBank/DDBJ whole genome shotgun (WGS) entry which is preliminary data.</text>
</comment>
<keyword evidence="1" id="KW-0812">Transmembrane</keyword>
<evidence type="ECO:0000256" key="1">
    <source>
        <dbReference type="SAM" id="Phobius"/>
    </source>
</evidence>
<feature type="transmembrane region" description="Helical" evidence="1">
    <location>
        <begin position="32"/>
        <end position="58"/>
    </location>
</feature>
<keyword evidence="1" id="KW-1133">Transmembrane helix</keyword>
<dbReference type="EMBL" id="JBHRRZ010000013">
    <property type="protein sequence ID" value="MFC2948093.1"/>
    <property type="molecule type" value="Genomic_DNA"/>
</dbReference>
<gene>
    <name evidence="2" type="ORF">ACFODW_07025</name>
</gene>
<organism evidence="2 3">
    <name type="scientific">Virgibacillus sediminis</name>
    <dbReference type="NCBI Taxonomy" id="202260"/>
    <lineage>
        <taxon>Bacteria</taxon>
        <taxon>Bacillati</taxon>
        <taxon>Bacillota</taxon>
        <taxon>Bacilli</taxon>
        <taxon>Bacillales</taxon>
        <taxon>Bacillaceae</taxon>
        <taxon>Virgibacillus</taxon>
    </lineage>
</organism>
<name>A0ABV7A5D0_9BACI</name>
<accession>A0ABV7A5D0</accession>
<evidence type="ECO:0000313" key="3">
    <source>
        <dbReference type="Proteomes" id="UP001595387"/>
    </source>
</evidence>
<keyword evidence="3" id="KW-1185">Reference proteome</keyword>
<dbReference type="Proteomes" id="UP001595387">
    <property type="component" value="Unassembled WGS sequence"/>
</dbReference>
<dbReference type="RefSeq" id="WP_390304676.1">
    <property type="nucleotide sequence ID" value="NZ_JBHRRZ010000013.1"/>
</dbReference>
<protein>
    <recommendedName>
        <fullName evidence="4">DUF3311 domain-containing protein</fullName>
    </recommendedName>
</protein>
<evidence type="ECO:0000313" key="2">
    <source>
        <dbReference type="EMBL" id="MFC2948093.1"/>
    </source>
</evidence>
<keyword evidence="1" id="KW-0472">Membrane</keyword>